<keyword evidence="3" id="KW-1185">Reference proteome</keyword>
<reference evidence="2" key="2">
    <citation type="submission" date="2023-06" db="EMBL/GenBank/DDBJ databases">
        <authorList>
            <person name="Swenson N.G."/>
            <person name="Wegrzyn J.L."/>
            <person name="Mcevoy S.L."/>
        </authorList>
    </citation>
    <scope>NUCLEOTIDE SEQUENCE</scope>
    <source>
        <strain evidence="2">NS2018</strain>
        <tissue evidence="2">Leaf</tissue>
    </source>
</reference>
<dbReference type="Proteomes" id="UP001168877">
    <property type="component" value="Unassembled WGS sequence"/>
</dbReference>
<dbReference type="EMBL" id="JAUESC010000383">
    <property type="protein sequence ID" value="KAK0584090.1"/>
    <property type="molecule type" value="Genomic_DNA"/>
</dbReference>
<comment type="caution">
    <text evidence="2">The sequence shown here is derived from an EMBL/GenBank/DDBJ whole genome shotgun (WGS) entry which is preliminary data.</text>
</comment>
<proteinExistence type="predicted"/>
<accession>A0AA39S3Q2</accession>
<feature type="region of interest" description="Disordered" evidence="1">
    <location>
        <begin position="1"/>
        <end position="54"/>
    </location>
</feature>
<gene>
    <name evidence="2" type="ORF">LWI29_007469</name>
</gene>
<evidence type="ECO:0000256" key="1">
    <source>
        <dbReference type="SAM" id="MobiDB-lite"/>
    </source>
</evidence>
<sequence length="237" mass="26673">MTRVIANLETLNLTTQNPRVSGDKEESDEESDKEESDEESDNEESDEEEFDPSLFYDETCLSKEAFADLDLPPVFDEEVFDKESMIADLDLPPVFDETIFDKKSMSANFDPKPELVEEECHVEPKVDKEASLGIGDQSAPKFKNIRVVDSGNIAEEHGSAMVIRVPCLKCYCKKGLEHYQMLGEIFNTTTATGQLHFSSSPLSPNSDDERVLEDKFLNTVVHADTNEDDDPIYGHFC</sequence>
<reference evidence="2" key="1">
    <citation type="journal article" date="2022" name="Plant J.">
        <title>Strategies of tolerance reflected in two North American maple genomes.</title>
        <authorList>
            <person name="McEvoy S.L."/>
            <person name="Sezen U.U."/>
            <person name="Trouern-Trend A."/>
            <person name="McMahon S.M."/>
            <person name="Schaberg P.G."/>
            <person name="Yang J."/>
            <person name="Wegrzyn J.L."/>
            <person name="Swenson N.G."/>
        </authorList>
    </citation>
    <scope>NUCLEOTIDE SEQUENCE</scope>
    <source>
        <strain evidence="2">NS2018</strain>
    </source>
</reference>
<organism evidence="2 3">
    <name type="scientific">Acer saccharum</name>
    <name type="common">Sugar maple</name>
    <dbReference type="NCBI Taxonomy" id="4024"/>
    <lineage>
        <taxon>Eukaryota</taxon>
        <taxon>Viridiplantae</taxon>
        <taxon>Streptophyta</taxon>
        <taxon>Embryophyta</taxon>
        <taxon>Tracheophyta</taxon>
        <taxon>Spermatophyta</taxon>
        <taxon>Magnoliopsida</taxon>
        <taxon>eudicotyledons</taxon>
        <taxon>Gunneridae</taxon>
        <taxon>Pentapetalae</taxon>
        <taxon>rosids</taxon>
        <taxon>malvids</taxon>
        <taxon>Sapindales</taxon>
        <taxon>Sapindaceae</taxon>
        <taxon>Hippocastanoideae</taxon>
        <taxon>Acereae</taxon>
        <taxon>Acer</taxon>
    </lineage>
</organism>
<dbReference type="AlphaFoldDB" id="A0AA39S3Q2"/>
<feature type="compositionally biased region" description="Polar residues" evidence="1">
    <location>
        <begin position="9"/>
        <end position="19"/>
    </location>
</feature>
<evidence type="ECO:0000313" key="2">
    <source>
        <dbReference type="EMBL" id="KAK0584090.1"/>
    </source>
</evidence>
<evidence type="ECO:0000313" key="3">
    <source>
        <dbReference type="Proteomes" id="UP001168877"/>
    </source>
</evidence>
<name>A0AA39S3Q2_ACESA</name>
<protein>
    <submittedName>
        <fullName evidence="2">Uncharacterized protein</fullName>
    </submittedName>
</protein>
<feature type="compositionally biased region" description="Acidic residues" evidence="1">
    <location>
        <begin position="25"/>
        <end position="51"/>
    </location>
</feature>